<evidence type="ECO:0000313" key="4">
    <source>
        <dbReference type="Proteomes" id="UP000758603"/>
    </source>
</evidence>
<evidence type="ECO:0000256" key="1">
    <source>
        <dbReference type="SAM" id="MobiDB-lite"/>
    </source>
</evidence>
<dbReference type="RefSeq" id="XP_045962258.1">
    <property type="nucleotide sequence ID" value="XM_046099663.1"/>
</dbReference>
<protein>
    <submittedName>
        <fullName evidence="3">Uncharacterized protein</fullName>
    </submittedName>
</protein>
<evidence type="ECO:0000256" key="2">
    <source>
        <dbReference type="SAM" id="Phobius"/>
    </source>
</evidence>
<sequence length="121" mass="14478">MSTCEQTKEERERMKNKDVPSPRQVARRKFVQDEFDRVYNSFNEEQRGTYDWLAYKYDRDTARLENTLKRKREKLALTRARSGTLGFILGITWICIFALMAIVAVLAWRVRGYKCQWTTKE</sequence>
<dbReference type="GeneID" id="70128555"/>
<feature type="transmembrane region" description="Helical" evidence="2">
    <location>
        <begin position="85"/>
        <end position="108"/>
    </location>
</feature>
<reference evidence="3" key="1">
    <citation type="journal article" date="2021" name="Nat. Commun.">
        <title>Genetic determinants of endophytism in the Arabidopsis root mycobiome.</title>
        <authorList>
            <person name="Mesny F."/>
            <person name="Miyauchi S."/>
            <person name="Thiergart T."/>
            <person name="Pickel B."/>
            <person name="Atanasova L."/>
            <person name="Karlsson M."/>
            <person name="Huettel B."/>
            <person name="Barry K.W."/>
            <person name="Haridas S."/>
            <person name="Chen C."/>
            <person name="Bauer D."/>
            <person name="Andreopoulos W."/>
            <person name="Pangilinan J."/>
            <person name="LaButti K."/>
            <person name="Riley R."/>
            <person name="Lipzen A."/>
            <person name="Clum A."/>
            <person name="Drula E."/>
            <person name="Henrissat B."/>
            <person name="Kohler A."/>
            <person name="Grigoriev I.V."/>
            <person name="Martin F.M."/>
            <person name="Hacquard S."/>
        </authorList>
    </citation>
    <scope>NUCLEOTIDE SEQUENCE</scope>
    <source>
        <strain evidence="3">MPI-SDFR-AT-0073</strain>
    </source>
</reference>
<accession>A0A9P9A1F1</accession>
<comment type="caution">
    <text evidence="3">The sequence shown here is derived from an EMBL/GenBank/DDBJ whole genome shotgun (WGS) entry which is preliminary data.</text>
</comment>
<keyword evidence="4" id="KW-1185">Reference proteome</keyword>
<keyword evidence="2" id="KW-0812">Transmembrane</keyword>
<keyword evidence="2" id="KW-1133">Transmembrane helix</keyword>
<organism evidence="3 4">
    <name type="scientific">Truncatella angustata</name>
    <dbReference type="NCBI Taxonomy" id="152316"/>
    <lineage>
        <taxon>Eukaryota</taxon>
        <taxon>Fungi</taxon>
        <taxon>Dikarya</taxon>
        <taxon>Ascomycota</taxon>
        <taxon>Pezizomycotina</taxon>
        <taxon>Sordariomycetes</taxon>
        <taxon>Xylariomycetidae</taxon>
        <taxon>Amphisphaeriales</taxon>
        <taxon>Sporocadaceae</taxon>
        <taxon>Truncatella</taxon>
    </lineage>
</organism>
<dbReference type="AlphaFoldDB" id="A0A9P9A1F1"/>
<keyword evidence="2" id="KW-0472">Membrane</keyword>
<gene>
    <name evidence="3" type="ORF">BKA67DRAFT_533199</name>
</gene>
<proteinExistence type="predicted"/>
<dbReference type="EMBL" id="JAGPXC010000002">
    <property type="protein sequence ID" value="KAH6658024.1"/>
    <property type="molecule type" value="Genomic_DNA"/>
</dbReference>
<name>A0A9P9A1F1_9PEZI</name>
<feature type="compositionally biased region" description="Basic and acidic residues" evidence="1">
    <location>
        <begin position="1"/>
        <end position="20"/>
    </location>
</feature>
<feature type="region of interest" description="Disordered" evidence="1">
    <location>
        <begin position="1"/>
        <end position="24"/>
    </location>
</feature>
<dbReference type="Proteomes" id="UP000758603">
    <property type="component" value="Unassembled WGS sequence"/>
</dbReference>
<evidence type="ECO:0000313" key="3">
    <source>
        <dbReference type="EMBL" id="KAH6658024.1"/>
    </source>
</evidence>